<evidence type="ECO:0000313" key="11">
    <source>
        <dbReference type="EMBL" id="OJH36682.1"/>
    </source>
</evidence>
<dbReference type="CDD" id="cd03230">
    <property type="entry name" value="ABC_DR_subfamily_A"/>
    <property type="match status" value="1"/>
</dbReference>
<dbReference type="FunFam" id="3.40.50.300:FF:000589">
    <property type="entry name" value="ABC transporter, ATP-binding subunit"/>
    <property type="match status" value="1"/>
</dbReference>
<reference evidence="12" key="1">
    <citation type="submission" date="2016-11" db="EMBL/GenBank/DDBJ databases">
        <authorList>
            <person name="Shukria A."/>
            <person name="Stevens D.C."/>
        </authorList>
    </citation>
    <scope>NUCLEOTIDE SEQUENCE [LARGE SCALE GENOMIC DNA]</scope>
    <source>
        <strain evidence="12">Cbfe23</strain>
    </source>
</reference>
<keyword evidence="8" id="KW-1278">Translocase</keyword>
<dbReference type="Pfam" id="PF00005">
    <property type="entry name" value="ABC_tran"/>
    <property type="match status" value="1"/>
</dbReference>
<evidence type="ECO:0000313" key="12">
    <source>
        <dbReference type="Proteomes" id="UP000182229"/>
    </source>
</evidence>
<keyword evidence="7" id="KW-0067">ATP-binding</keyword>
<dbReference type="GO" id="GO:0005886">
    <property type="term" value="C:plasma membrane"/>
    <property type="evidence" value="ECO:0007669"/>
    <property type="project" value="UniProtKB-SubCell"/>
</dbReference>
<keyword evidence="6" id="KW-0547">Nucleotide-binding</keyword>
<evidence type="ECO:0000256" key="2">
    <source>
        <dbReference type="ARBA" id="ARBA00005417"/>
    </source>
</evidence>
<keyword evidence="3" id="KW-0813">Transport</keyword>
<evidence type="ECO:0000256" key="8">
    <source>
        <dbReference type="ARBA" id="ARBA00022967"/>
    </source>
</evidence>
<comment type="similarity">
    <text evidence="2">Belongs to the ABC transporter superfamily.</text>
</comment>
<dbReference type="Proteomes" id="UP000182229">
    <property type="component" value="Unassembled WGS sequence"/>
</dbReference>
<dbReference type="InterPro" id="IPR003593">
    <property type="entry name" value="AAA+_ATPase"/>
</dbReference>
<name>A0A1L9B341_9BACT</name>
<sequence>MQGPVPPAPAIHVKGLVKRFGATLAVNGLELSVARGECMGLLGPNGAGKSTTLEILEGLQSPTEGEVHLLGLCWKKHAKQLRARIGVAQQQTWLYDRLSVEETLALFRSFHAQGLDVEEALGRVRLEDKRKDYVMNLSGGQRQRLSLALALVGNPDILFLDEPTTGLDPRSRRALWELLEELRAGGRTVMLSTHYLEEARRLCDRVVILDRGRIVAQGRPSELIASLEGGLEEGLEAGRPPALAREVTLDDVYLAFTGHGPREGTRP</sequence>
<dbReference type="RefSeq" id="WP_071902571.1">
    <property type="nucleotide sequence ID" value="NZ_MPIN01000010.1"/>
</dbReference>
<reference evidence="11 12" key="2">
    <citation type="submission" date="2016-12" db="EMBL/GenBank/DDBJ databases">
        <title>Draft Genome Sequence of Cystobacter ferrugineus Strain Cbfe23.</title>
        <authorList>
            <person name="Akbar S."/>
            <person name="Dowd S.E."/>
            <person name="Stevens D.C."/>
        </authorList>
    </citation>
    <scope>NUCLEOTIDE SEQUENCE [LARGE SCALE GENOMIC DNA]</scope>
    <source>
        <strain evidence="11 12">Cbfe23</strain>
    </source>
</reference>
<dbReference type="PANTHER" id="PTHR42711">
    <property type="entry name" value="ABC TRANSPORTER ATP-BINDING PROTEIN"/>
    <property type="match status" value="1"/>
</dbReference>
<proteinExistence type="inferred from homology"/>
<keyword evidence="12" id="KW-1185">Reference proteome</keyword>
<dbReference type="GO" id="GO:0005524">
    <property type="term" value="F:ATP binding"/>
    <property type="evidence" value="ECO:0007669"/>
    <property type="project" value="UniProtKB-KW"/>
</dbReference>
<evidence type="ECO:0000259" key="10">
    <source>
        <dbReference type="PROSITE" id="PS50893"/>
    </source>
</evidence>
<protein>
    <recommendedName>
        <fullName evidence="10">ABC transporter domain-containing protein</fullName>
    </recommendedName>
</protein>
<keyword evidence="5" id="KW-1003">Cell membrane</keyword>
<keyword evidence="4" id="KW-0536">Nodulation</keyword>
<comment type="subcellular location">
    <subcellularLocation>
        <location evidence="1">Cell membrane</location>
    </subcellularLocation>
</comment>
<dbReference type="PANTHER" id="PTHR42711:SF5">
    <property type="entry name" value="ABC TRANSPORTER ATP-BINDING PROTEIN NATA"/>
    <property type="match status" value="1"/>
</dbReference>
<keyword evidence="9" id="KW-0472">Membrane</keyword>
<dbReference type="Gene3D" id="3.40.50.300">
    <property type="entry name" value="P-loop containing nucleotide triphosphate hydrolases"/>
    <property type="match status" value="1"/>
</dbReference>
<dbReference type="PROSITE" id="PS50893">
    <property type="entry name" value="ABC_TRANSPORTER_2"/>
    <property type="match status" value="1"/>
</dbReference>
<evidence type="ECO:0000256" key="6">
    <source>
        <dbReference type="ARBA" id="ARBA00022741"/>
    </source>
</evidence>
<dbReference type="SUPFAM" id="SSF52540">
    <property type="entry name" value="P-loop containing nucleoside triphosphate hydrolases"/>
    <property type="match status" value="1"/>
</dbReference>
<evidence type="ECO:0000256" key="7">
    <source>
        <dbReference type="ARBA" id="ARBA00022840"/>
    </source>
</evidence>
<evidence type="ECO:0000256" key="9">
    <source>
        <dbReference type="ARBA" id="ARBA00023136"/>
    </source>
</evidence>
<organism evidence="11 12">
    <name type="scientific">Cystobacter ferrugineus</name>
    <dbReference type="NCBI Taxonomy" id="83449"/>
    <lineage>
        <taxon>Bacteria</taxon>
        <taxon>Pseudomonadati</taxon>
        <taxon>Myxococcota</taxon>
        <taxon>Myxococcia</taxon>
        <taxon>Myxococcales</taxon>
        <taxon>Cystobacterineae</taxon>
        <taxon>Archangiaceae</taxon>
        <taxon>Cystobacter</taxon>
    </lineage>
</organism>
<gene>
    <name evidence="11" type="ORF">BON30_33610</name>
</gene>
<dbReference type="AlphaFoldDB" id="A0A1L9B341"/>
<accession>A0A1L9B341</accession>
<dbReference type="PROSITE" id="PS00211">
    <property type="entry name" value="ABC_TRANSPORTER_1"/>
    <property type="match status" value="1"/>
</dbReference>
<dbReference type="OrthoDB" id="9809450at2"/>
<dbReference type="InterPro" id="IPR027417">
    <property type="entry name" value="P-loop_NTPase"/>
</dbReference>
<dbReference type="SMART" id="SM00382">
    <property type="entry name" value="AAA"/>
    <property type="match status" value="1"/>
</dbReference>
<evidence type="ECO:0000256" key="3">
    <source>
        <dbReference type="ARBA" id="ARBA00022448"/>
    </source>
</evidence>
<dbReference type="InterPro" id="IPR003439">
    <property type="entry name" value="ABC_transporter-like_ATP-bd"/>
</dbReference>
<evidence type="ECO:0000256" key="5">
    <source>
        <dbReference type="ARBA" id="ARBA00022475"/>
    </source>
</evidence>
<dbReference type="GO" id="GO:0016887">
    <property type="term" value="F:ATP hydrolysis activity"/>
    <property type="evidence" value="ECO:0007669"/>
    <property type="project" value="InterPro"/>
</dbReference>
<evidence type="ECO:0000256" key="4">
    <source>
        <dbReference type="ARBA" id="ARBA00022458"/>
    </source>
</evidence>
<feature type="domain" description="ABC transporter" evidence="10">
    <location>
        <begin position="11"/>
        <end position="236"/>
    </location>
</feature>
<dbReference type="InterPro" id="IPR050763">
    <property type="entry name" value="ABC_transporter_ATP-binding"/>
</dbReference>
<dbReference type="EMBL" id="MPIN01000010">
    <property type="protein sequence ID" value="OJH36682.1"/>
    <property type="molecule type" value="Genomic_DNA"/>
</dbReference>
<dbReference type="STRING" id="83449.BON30_33610"/>
<comment type="caution">
    <text evidence="11">The sequence shown here is derived from an EMBL/GenBank/DDBJ whole genome shotgun (WGS) entry which is preliminary data.</text>
</comment>
<evidence type="ECO:0000256" key="1">
    <source>
        <dbReference type="ARBA" id="ARBA00004236"/>
    </source>
</evidence>
<dbReference type="InterPro" id="IPR017871">
    <property type="entry name" value="ABC_transporter-like_CS"/>
</dbReference>